<comment type="similarity">
    <text evidence="1">Belongs to the AfsR/DnrI/RedD regulatory family.</text>
</comment>
<dbReference type="InterPro" id="IPR005158">
    <property type="entry name" value="BTAD"/>
</dbReference>
<dbReference type="InterPro" id="IPR011990">
    <property type="entry name" value="TPR-like_helical_dom_sf"/>
</dbReference>
<dbReference type="InterPro" id="IPR041664">
    <property type="entry name" value="AAA_16"/>
</dbReference>
<dbReference type="PANTHER" id="PTHR35807:SF1">
    <property type="entry name" value="TRANSCRIPTIONAL REGULATOR REDD"/>
    <property type="match status" value="1"/>
</dbReference>
<gene>
    <name evidence="7" type="ORF">DJ010_14485</name>
</gene>
<evidence type="ECO:0000256" key="5">
    <source>
        <dbReference type="PROSITE-ProRule" id="PRU01091"/>
    </source>
</evidence>
<dbReference type="SUPFAM" id="SSF52540">
    <property type="entry name" value="P-loop containing nucleoside triphosphate hydrolases"/>
    <property type="match status" value="1"/>
</dbReference>
<dbReference type="InterPro" id="IPR027417">
    <property type="entry name" value="P-loop_NTPase"/>
</dbReference>
<dbReference type="GO" id="GO:0003677">
    <property type="term" value="F:DNA binding"/>
    <property type="evidence" value="ECO:0007669"/>
    <property type="project" value="UniProtKB-UniRule"/>
</dbReference>
<reference evidence="7 8" key="1">
    <citation type="submission" date="2018-05" db="EMBL/GenBank/DDBJ databases">
        <title>Nocardioides silvaticus genome.</title>
        <authorList>
            <person name="Li C."/>
            <person name="Wang G."/>
        </authorList>
    </citation>
    <scope>NUCLEOTIDE SEQUENCE [LARGE SCALE GENOMIC DNA]</scope>
    <source>
        <strain evidence="7 8">CCTCC AB 2018079</strain>
    </source>
</reference>
<dbReference type="SMART" id="SM00862">
    <property type="entry name" value="Trans_reg_C"/>
    <property type="match status" value="1"/>
</dbReference>
<dbReference type="Gene3D" id="1.10.10.10">
    <property type="entry name" value="Winged helix-like DNA-binding domain superfamily/Winged helix DNA-binding domain"/>
    <property type="match status" value="1"/>
</dbReference>
<evidence type="ECO:0000256" key="2">
    <source>
        <dbReference type="ARBA" id="ARBA00023015"/>
    </source>
</evidence>
<dbReference type="Pfam" id="PF00486">
    <property type="entry name" value="Trans_reg_C"/>
    <property type="match status" value="1"/>
</dbReference>
<dbReference type="EMBL" id="QGDD01000006">
    <property type="protein sequence ID" value="PWN02312.1"/>
    <property type="molecule type" value="Genomic_DNA"/>
</dbReference>
<dbReference type="Gene3D" id="3.40.50.300">
    <property type="entry name" value="P-loop containing nucleotide triphosphate hydrolases"/>
    <property type="match status" value="1"/>
</dbReference>
<evidence type="ECO:0000313" key="8">
    <source>
        <dbReference type="Proteomes" id="UP000245507"/>
    </source>
</evidence>
<dbReference type="Pfam" id="PF03704">
    <property type="entry name" value="BTAD"/>
    <property type="match status" value="1"/>
</dbReference>
<evidence type="ECO:0000259" key="6">
    <source>
        <dbReference type="PROSITE" id="PS51755"/>
    </source>
</evidence>
<dbReference type="Pfam" id="PF13191">
    <property type="entry name" value="AAA_16"/>
    <property type="match status" value="1"/>
</dbReference>
<sequence length="630" mass="67948">MEVQVLGPVEVRDDEKPVALGPPKQRAILAALALSPRTVVPIDRLVDLVWGDAMPAAVVPSVQSYVSRLRQALDPLRPDRVSRPVLVTRTGGYLLDLADDELDARRFEAEVTALHDVVRSLPESGPPPLTAEELAAAEARLVGALGRWRGMPYADLGDSTTASAERGRLADLRDLALEDQVALWLALGDHRRAALQLSSLTTTHPLRERLWGLRAIALTRDGRQADALDVLAVLRRTLREELGIEPSPELQRLQAAVLRQEEWLKWTPLRQAVAAVATGTPAPTTAAPGIWPAFERERHAADLDAALALAATGQTTFAAVTGEAGIGRTRVLTELAVRAEAAGFRVGWGRCSQDEDAPPLHPWQRLLADLGLPDDPEPTKADPFDRWGHLVDVVLDAAAEQPLLLVLDDLHWADGPTLRVLRLLAEAPDPRPLLVVTSWRSPHARPTNALGDLAANLGRRHALRIELEGLSADGTRALCAAVAGRPVTSAEGRAVHARTHGVPYLVVAYAREAARTGASFTDVVASVPTPVAELVRRRLALLPPETWDVLAVAAALGEADLARVADVVGSGPDVVLDRLEPARAAGIVQEMEFDRVTFTSAIVRDMLRQQVPASRAAWRHGRPRLAVAHA</sequence>
<dbReference type="SUPFAM" id="SSF48452">
    <property type="entry name" value="TPR-like"/>
    <property type="match status" value="1"/>
</dbReference>
<feature type="DNA-binding region" description="OmpR/PhoB-type" evidence="5">
    <location>
        <begin position="1"/>
        <end position="97"/>
    </location>
</feature>
<dbReference type="InterPro" id="IPR051677">
    <property type="entry name" value="AfsR-DnrI-RedD_regulator"/>
</dbReference>
<dbReference type="CDD" id="cd15831">
    <property type="entry name" value="BTAD"/>
    <property type="match status" value="1"/>
</dbReference>
<keyword evidence="2" id="KW-0805">Transcription regulation</keyword>
<feature type="domain" description="OmpR/PhoB-type" evidence="6">
    <location>
        <begin position="1"/>
        <end position="97"/>
    </location>
</feature>
<dbReference type="InterPro" id="IPR001867">
    <property type="entry name" value="OmpR/PhoB-type_DNA-bd"/>
</dbReference>
<proteinExistence type="inferred from homology"/>
<name>A0A316TJ86_9ACTN</name>
<evidence type="ECO:0000256" key="3">
    <source>
        <dbReference type="ARBA" id="ARBA00023125"/>
    </source>
</evidence>
<protein>
    <recommendedName>
        <fullName evidence="6">OmpR/PhoB-type domain-containing protein</fullName>
    </recommendedName>
</protein>
<accession>A0A316TJ86</accession>
<dbReference type="InterPro" id="IPR016032">
    <property type="entry name" value="Sig_transdc_resp-reg_C-effctor"/>
</dbReference>
<dbReference type="Gene3D" id="1.25.40.10">
    <property type="entry name" value="Tetratricopeptide repeat domain"/>
    <property type="match status" value="1"/>
</dbReference>
<dbReference type="PANTHER" id="PTHR35807">
    <property type="entry name" value="TRANSCRIPTIONAL REGULATOR REDD-RELATED"/>
    <property type="match status" value="1"/>
</dbReference>
<dbReference type="SMART" id="SM01043">
    <property type="entry name" value="BTAD"/>
    <property type="match status" value="1"/>
</dbReference>
<dbReference type="GO" id="GO:0000160">
    <property type="term" value="P:phosphorelay signal transduction system"/>
    <property type="evidence" value="ECO:0007669"/>
    <property type="project" value="InterPro"/>
</dbReference>
<keyword evidence="3 5" id="KW-0238">DNA-binding</keyword>
<dbReference type="AlphaFoldDB" id="A0A316TJ86"/>
<dbReference type="GO" id="GO:0006355">
    <property type="term" value="P:regulation of DNA-templated transcription"/>
    <property type="evidence" value="ECO:0007669"/>
    <property type="project" value="InterPro"/>
</dbReference>
<dbReference type="InterPro" id="IPR036388">
    <property type="entry name" value="WH-like_DNA-bd_sf"/>
</dbReference>
<comment type="caution">
    <text evidence="7">The sequence shown here is derived from an EMBL/GenBank/DDBJ whole genome shotgun (WGS) entry which is preliminary data.</text>
</comment>
<evidence type="ECO:0000256" key="1">
    <source>
        <dbReference type="ARBA" id="ARBA00005820"/>
    </source>
</evidence>
<dbReference type="RefSeq" id="WP_109694958.1">
    <property type="nucleotide sequence ID" value="NZ_QGDD01000006.1"/>
</dbReference>
<keyword evidence="8" id="KW-1185">Reference proteome</keyword>
<dbReference type="OrthoDB" id="134712at2"/>
<keyword evidence="4" id="KW-0804">Transcription</keyword>
<organism evidence="7 8">
    <name type="scientific">Nocardioides silvaticus</name>
    <dbReference type="NCBI Taxonomy" id="2201891"/>
    <lineage>
        <taxon>Bacteria</taxon>
        <taxon>Bacillati</taxon>
        <taxon>Actinomycetota</taxon>
        <taxon>Actinomycetes</taxon>
        <taxon>Propionibacteriales</taxon>
        <taxon>Nocardioidaceae</taxon>
        <taxon>Nocardioides</taxon>
    </lineage>
</organism>
<evidence type="ECO:0000313" key="7">
    <source>
        <dbReference type="EMBL" id="PWN02312.1"/>
    </source>
</evidence>
<evidence type="ECO:0000256" key="4">
    <source>
        <dbReference type="ARBA" id="ARBA00023163"/>
    </source>
</evidence>
<dbReference type="SUPFAM" id="SSF46894">
    <property type="entry name" value="C-terminal effector domain of the bipartite response regulators"/>
    <property type="match status" value="1"/>
</dbReference>
<dbReference type="PROSITE" id="PS51755">
    <property type="entry name" value="OMPR_PHOB"/>
    <property type="match status" value="1"/>
</dbReference>
<dbReference type="Proteomes" id="UP000245507">
    <property type="component" value="Unassembled WGS sequence"/>
</dbReference>